<sequence>MTDTIAPAVENPFGWIEDDGDAAVIEWQRQANDRTVAELAASPNAARVAAAVNATFEDLFAATAPERFGDSWFRKVQIEGRPNLVLTVASSPTDAERVLVDPSDHDPAATIAICHPSPDGTLLFVGISVDQAVAYRVLSVADGSVVREFPSIAGYALGAWAYDNSGFFYSVLGMKTLADGQVAPQYDVWWQPLAGEAELQPTELDFPFGWPVMSADGRWVSVMANQTAPRPRWIRRIDGGEWTRVLAEEGGPAGSMYKGRFVGDEYWAITDDTSGWCRLVAIPADSFDDPSNWRELIAARDEIKLVSITLCGEHVALTTIEGGVMRLKSLDRQGRDLGYPPLPGDGAFGLMGFGFIAAIMSDVVGPDGDSCVFLHSSLTSGCGVYRADLRELTVEELEASAHPLSDRELERLSATGPNGPVTYWVLRKRSTPLDGSAPTIVTGYGGFNAPWIPSYSAMGAAWTELGGLWVHTQLRGGGERDTQFWNEGRMHRKQGTFDDMFAVIEDIHARGFATPERTGVTGSSNGGLLTCAVFTQRPDLIGAAVAQVPVCDLVNLARDPVPLNIVKADYGDPAIPEDAAAMRAYSPVHRVRAGTPYPALLCDAGAADTTCPPWHARKMVAAAQDANCSDRRIRLRVREGTGHNAMTRELFIERDVEELTFLWDELA</sequence>
<dbReference type="InterPro" id="IPR001375">
    <property type="entry name" value="Peptidase_S9_cat"/>
</dbReference>
<dbReference type="Pfam" id="PF00326">
    <property type="entry name" value="Peptidase_S9"/>
    <property type="match status" value="1"/>
</dbReference>
<proteinExistence type="predicted"/>
<evidence type="ECO:0000313" key="9">
    <source>
        <dbReference type="Proteomes" id="UP000076088"/>
    </source>
</evidence>
<dbReference type="SUPFAM" id="SSF53474">
    <property type="entry name" value="alpha/beta-Hydrolases"/>
    <property type="match status" value="1"/>
</dbReference>
<evidence type="ECO:0000259" key="7">
    <source>
        <dbReference type="Pfam" id="PF02897"/>
    </source>
</evidence>
<accession>A0AAC8YX26</accession>
<organism evidence="8 9">
    <name type="scientific">Sphingopyxis macrogoltabida</name>
    <name type="common">Sphingomonas macrogoltabidus</name>
    <dbReference type="NCBI Taxonomy" id="33050"/>
    <lineage>
        <taxon>Bacteria</taxon>
        <taxon>Pseudomonadati</taxon>
        <taxon>Pseudomonadota</taxon>
        <taxon>Alphaproteobacteria</taxon>
        <taxon>Sphingomonadales</taxon>
        <taxon>Sphingomonadaceae</taxon>
        <taxon>Sphingopyxis</taxon>
    </lineage>
</organism>
<comment type="catalytic activity">
    <reaction evidence="1">
        <text>Hydrolysis of Pro-|-Xaa &gt;&gt; Ala-|-Xaa in oligopeptides.</text>
        <dbReference type="EC" id="3.4.21.26"/>
    </reaction>
</comment>
<dbReference type="EC" id="3.4.21.26" evidence="2"/>
<keyword evidence="9" id="KW-1185">Reference proteome</keyword>
<dbReference type="Pfam" id="PF02897">
    <property type="entry name" value="Peptidase_S9_N"/>
    <property type="match status" value="1"/>
</dbReference>
<keyword evidence="3" id="KW-0645">Protease</keyword>
<evidence type="ECO:0000256" key="4">
    <source>
        <dbReference type="ARBA" id="ARBA00022801"/>
    </source>
</evidence>
<dbReference type="GO" id="GO:0006508">
    <property type="term" value="P:proteolysis"/>
    <property type="evidence" value="ECO:0007669"/>
    <property type="project" value="UniProtKB-KW"/>
</dbReference>
<dbReference type="PANTHER" id="PTHR42881:SF2">
    <property type="entry name" value="PROLYL ENDOPEPTIDASE"/>
    <property type="match status" value="1"/>
</dbReference>
<dbReference type="GO" id="GO:0005829">
    <property type="term" value="C:cytosol"/>
    <property type="evidence" value="ECO:0007669"/>
    <property type="project" value="TreeGrafter"/>
</dbReference>
<reference evidence="8 9" key="2">
    <citation type="journal article" date="2016" name="Genome Announc.">
        <title>Complete Genome Sequence of Sphingopyxis macrogoltabida Strain 203N (NBRC 111659), a Polyethylene Glycol Degrader.</title>
        <authorList>
            <person name="Ohtsubo Y."/>
            <person name="Nonoyama S."/>
            <person name="Nagata Y."/>
            <person name="Numata M."/>
            <person name="Tsuchikane K."/>
            <person name="Hosoyama A."/>
            <person name="Yamazoe A."/>
            <person name="Tsuda M."/>
            <person name="Fujita N."/>
            <person name="Kawai F."/>
        </authorList>
    </citation>
    <scope>NUCLEOTIDE SEQUENCE [LARGE SCALE GENOMIC DNA]</scope>
    <source>
        <strain evidence="8 9">203N</strain>
    </source>
</reference>
<keyword evidence="4" id="KW-0378">Hydrolase</keyword>
<dbReference type="SUPFAM" id="SSF50993">
    <property type="entry name" value="Peptidase/esterase 'gauge' domain"/>
    <property type="match status" value="1"/>
</dbReference>
<dbReference type="InterPro" id="IPR029058">
    <property type="entry name" value="AB_hydrolase_fold"/>
</dbReference>
<feature type="domain" description="Peptidase S9A N-terminal" evidence="7">
    <location>
        <begin position="9"/>
        <end position="336"/>
    </location>
</feature>
<dbReference type="Proteomes" id="UP000076088">
    <property type="component" value="Chromosome"/>
</dbReference>
<evidence type="ECO:0000256" key="2">
    <source>
        <dbReference type="ARBA" id="ARBA00011897"/>
    </source>
</evidence>
<dbReference type="Gene3D" id="3.40.50.1820">
    <property type="entry name" value="alpha/beta hydrolase"/>
    <property type="match status" value="1"/>
</dbReference>
<evidence type="ECO:0000256" key="3">
    <source>
        <dbReference type="ARBA" id="ARBA00022670"/>
    </source>
</evidence>
<gene>
    <name evidence="8" type="ORF">ATM17_00990</name>
</gene>
<dbReference type="InterPro" id="IPR002470">
    <property type="entry name" value="Peptidase_S9A"/>
</dbReference>
<dbReference type="PRINTS" id="PR00862">
    <property type="entry name" value="PROLIGOPTASE"/>
</dbReference>
<dbReference type="KEGG" id="smaz:LH19_00995"/>
<dbReference type="Gene3D" id="2.130.10.120">
    <property type="entry name" value="Prolyl oligopeptidase, N-terminal domain"/>
    <property type="match status" value="1"/>
</dbReference>
<dbReference type="AlphaFoldDB" id="A0AAC8YX26"/>
<dbReference type="GO" id="GO:0070012">
    <property type="term" value="F:oligopeptidase activity"/>
    <property type="evidence" value="ECO:0007669"/>
    <property type="project" value="TreeGrafter"/>
</dbReference>
<evidence type="ECO:0000256" key="1">
    <source>
        <dbReference type="ARBA" id="ARBA00001070"/>
    </source>
</evidence>
<evidence type="ECO:0000256" key="5">
    <source>
        <dbReference type="ARBA" id="ARBA00022825"/>
    </source>
</evidence>
<dbReference type="PANTHER" id="PTHR42881">
    <property type="entry name" value="PROLYL ENDOPEPTIDASE"/>
    <property type="match status" value="1"/>
</dbReference>
<dbReference type="GO" id="GO:0004252">
    <property type="term" value="F:serine-type endopeptidase activity"/>
    <property type="evidence" value="ECO:0007669"/>
    <property type="project" value="UniProtKB-EC"/>
</dbReference>
<dbReference type="InterPro" id="IPR023302">
    <property type="entry name" value="Pept_S9A_N"/>
</dbReference>
<reference evidence="9" key="1">
    <citation type="submission" date="2015-11" db="EMBL/GenBank/DDBJ databases">
        <title>Complete genome sequence of a polyethylene-glycol degrader Sphingopyxis macrogoltabida 203N (NBRC 111659).</title>
        <authorList>
            <person name="Yoshiyuki O."/>
            <person name="Shouta N."/>
            <person name="Nagata Y."/>
            <person name="Numata M."/>
            <person name="Tsuchikane K."/>
            <person name="Hosoyama A."/>
            <person name="Yamazoe A."/>
            <person name="Tsuda M."/>
            <person name="Fujita N."/>
            <person name="Kawai F."/>
        </authorList>
    </citation>
    <scope>NUCLEOTIDE SEQUENCE [LARGE SCALE GENOMIC DNA]</scope>
    <source>
        <strain evidence="9">203N</strain>
    </source>
</reference>
<dbReference type="RefSeq" id="WP_054724130.1">
    <property type="nucleotide sequence ID" value="NZ_CP009429.1"/>
</dbReference>
<evidence type="ECO:0000259" key="6">
    <source>
        <dbReference type="Pfam" id="PF00326"/>
    </source>
</evidence>
<protein>
    <recommendedName>
        <fullName evidence="2">prolyl oligopeptidase</fullName>
        <ecNumber evidence="2">3.4.21.26</ecNumber>
    </recommendedName>
</protein>
<keyword evidence="5" id="KW-0720">Serine protease</keyword>
<feature type="domain" description="Peptidase S9 prolyl oligopeptidase catalytic" evidence="6">
    <location>
        <begin position="455"/>
        <end position="664"/>
    </location>
</feature>
<name>A0AAC8YX26_SPHMC</name>
<dbReference type="EMBL" id="CP013344">
    <property type="protein sequence ID" value="AMU87622.1"/>
    <property type="molecule type" value="Genomic_DNA"/>
</dbReference>
<dbReference type="InterPro" id="IPR051167">
    <property type="entry name" value="Prolyl_oligopep/macrocyclase"/>
</dbReference>
<evidence type="ECO:0000313" key="8">
    <source>
        <dbReference type="EMBL" id="AMU87622.1"/>
    </source>
</evidence>